<feature type="compositionally biased region" description="Pro residues" evidence="1">
    <location>
        <begin position="91"/>
        <end position="111"/>
    </location>
</feature>
<organism evidence="3 4">
    <name type="scientific">Favolaschia claudopus</name>
    <dbReference type="NCBI Taxonomy" id="2862362"/>
    <lineage>
        <taxon>Eukaryota</taxon>
        <taxon>Fungi</taxon>
        <taxon>Dikarya</taxon>
        <taxon>Basidiomycota</taxon>
        <taxon>Agaricomycotina</taxon>
        <taxon>Agaricomycetes</taxon>
        <taxon>Agaricomycetidae</taxon>
        <taxon>Agaricales</taxon>
        <taxon>Marasmiineae</taxon>
        <taxon>Mycenaceae</taxon>
        <taxon>Favolaschia</taxon>
    </lineage>
</organism>
<name>A0AAW0BY12_9AGAR</name>
<feature type="chain" id="PRO_5043709975" description="C2H2-type domain-containing protein" evidence="2">
    <location>
        <begin position="26"/>
        <end position="235"/>
    </location>
</feature>
<feature type="region of interest" description="Disordered" evidence="1">
    <location>
        <begin position="64"/>
        <end position="117"/>
    </location>
</feature>
<evidence type="ECO:0000313" key="3">
    <source>
        <dbReference type="EMBL" id="KAK7031744.1"/>
    </source>
</evidence>
<evidence type="ECO:0000313" key="4">
    <source>
        <dbReference type="Proteomes" id="UP001362999"/>
    </source>
</evidence>
<keyword evidence="2" id="KW-0732">Signal</keyword>
<evidence type="ECO:0000256" key="2">
    <source>
        <dbReference type="SAM" id="SignalP"/>
    </source>
</evidence>
<dbReference type="AlphaFoldDB" id="A0AAW0BY12"/>
<protein>
    <recommendedName>
        <fullName evidence="5">C2H2-type domain-containing protein</fullName>
    </recommendedName>
</protein>
<dbReference type="Proteomes" id="UP001362999">
    <property type="component" value="Unassembled WGS sequence"/>
</dbReference>
<accession>A0AAW0BY12</accession>
<keyword evidence="4" id="KW-1185">Reference proteome</keyword>
<feature type="compositionally biased region" description="Polar residues" evidence="1">
    <location>
        <begin position="64"/>
        <end position="89"/>
    </location>
</feature>
<evidence type="ECO:0008006" key="5">
    <source>
        <dbReference type="Google" id="ProtNLM"/>
    </source>
</evidence>
<reference evidence="3 4" key="1">
    <citation type="journal article" date="2024" name="J Genomics">
        <title>Draft genome sequencing and assembly of Favolaschia claudopus CIRM-BRFM 2984 isolated from oak limbs.</title>
        <authorList>
            <person name="Navarro D."/>
            <person name="Drula E."/>
            <person name="Chaduli D."/>
            <person name="Cazenave R."/>
            <person name="Ahrendt S."/>
            <person name="Wang J."/>
            <person name="Lipzen A."/>
            <person name="Daum C."/>
            <person name="Barry K."/>
            <person name="Grigoriev I.V."/>
            <person name="Favel A."/>
            <person name="Rosso M.N."/>
            <person name="Martin F."/>
        </authorList>
    </citation>
    <scope>NUCLEOTIDE SEQUENCE [LARGE SCALE GENOMIC DNA]</scope>
    <source>
        <strain evidence="3 4">CIRM-BRFM 2984</strain>
    </source>
</reference>
<feature type="signal peptide" evidence="2">
    <location>
        <begin position="1"/>
        <end position="25"/>
    </location>
</feature>
<proteinExistence type="predicted"/>
<sequence>MKSFKISLLLFYFATLSLIITMSSATWGCGICGKDCKTRRGLSNHRAGCRANDRRRQETIAANTPVQMPQASNPGPSQPIQQPTNTEPAHQSPPPDIDLPPPPPSLPPPPRADGRPRRRCKTYLEKPSEENETTPPKWVETPPNNFGVYKVFHTRPSHEPEDTLGLDDLCGSAGFATATQAADLLADAPAWFSFFDATIARLMAWFHRYQSRSAFKDLCGVQAEWKMVGINFRFW</sequence>
<comment type="caution">
    <text evidence="3">The sequence shown here is derived from an EMBL/GenBank/DDBJ whole genome shotgun (WGS) entry which is preliminary data.</text>
</comment>
<dbReference type="EMBL" id="JAWWNJ010000024">
    <property type="protein sequence ID" value="KAK7031744.1"/>
    <property type="molecule type" value="Genomic_DNA"/>
</dbReference>
<gene>
    <name evidence="3" type="ORF">R3P38DRAFT_3507767</name>
</gene>
<evidence type="ECO:0000256" key="1">
    <source>
        <dbReference type="SAM" id="MobiDB-lite"/>
    </source>
</evidence>